<dbReference type="GO" id="GO:0040029">
    <property type="term" value="P:epigenetic regulation of gene expression"/>
    <property type="evidence" value="ECO:0007669"/>
    <property type="project" value="TreeGrafter"/>
</dbReference>
<keyword evidence="7" id="KW-0805">Transcription regulation</keyword>
<dbReference type="Pfam" id="PF00850">
    <property type="entry name" value="Hist_deacetyl"/>
    <property type="match status" value="1"/>
</dbReference>
<dbReference type="InterPro" id="IPR000286">
    <property type="entry name" value="HDACs"/>
</dbReference>
<keyword evidence="8" id="KW-0804">Transcription</keyword>
<dbReference type="PANTHER" id="PTHR10625">
    <property type="entry name" value="HISTONE DEACETYLASE HDAC1-RELATED"/>
    <property type="match status" value="1"/>
</dbReference>
<accession>A0A0D6M7W5</accession>
<evidence type="ECO:0000256" key="7">
    <source>
        <dbReference type="ARBA" id="ARBA00023015"/>
    </source>
</evidence>
<dbReference type="Gene3D" id="3.40.800.20">
    <property type="entry name" value="Histone deacetylase domain"/>
    <property type="match status" value="2"/>
</dbReference>
<reference evidence="12 13" key="1">
    <citation type="submission" date="2013-05" db="EMBL/GenBank/DDBJ databases">
        <title>Draft genome of the parasitic nematode Anyclostoma ceylanicum.</title>
        <authorList>
            <person name="Mitreva M."/>
        </authorList>
    </citation>
    <scope>NUCLEOTIDE SEQUENCE [LARGE SCALE GENOMIC DNA]</scope>
</reference>
<keyword evidence="4" id="KW-0678">Repressor</keyword>
<gene>
    <name evidence="12" type="ORF">ANCCEY_02357</name>
</gene>
<organism evidence="12 13">
    <name type="scientific">Ancylostoma ceylanicum</name>
    <dbReference type="NCBI Taxonomy" id="53326"/>
    <lineage>
        <taxon>Eukaryota</taxon>
        <taxon>Metazoa</taxon>
        <taxon>Ecdysozoa</taxon>
        <taxon>Nematoda</taxon>
        <taxon>Chromadorea</taxon>
        <taxon>Rhabditida</taxon>
        <taxon>Rhabditina</taxon>
        <taxon>Rhabditomorpha</taxon>
        <taxon>Strongyloidea</taxon>
        <taxon>Ancylostomatidae</taxon>
        <taxon>Ancylostomatinae</taxon>
        <taxon>Ancylostoma</taxon>
    </lineage>
</organism>
<comment type="catalytic activity">
    <reaction evidence="10">
        <text>N(6)-acetyl-L-lysyl-[histone] + H2O = L-lysyl-[histone] + acetate</text>
        <dbReference type="Rhea" id="RHEA:58196"/>
        <dbReference type="Rhea" id="RHEA-COMP:9845"/>
        <dbReference type="Rhea" id="RHEA-COMP:11338"/>
        <dbReference type="ChEBI" id="CHEBI:15377"/>
        <dbReference type="ChEBI" id="CHEBI:29969"/>
        <dbReference type="ChEBI" id="CHEBI:30089"/>
        <dbReference type="ChEBI" id="CHEBI:61930"/>
        <dbReference type="EC" id="3.5.1.98"/>
    </reaction>
</comment>
<keyword evidence="6" id="KW-0156">Chromatin regulator</keyword>
<dbReference type="Proteomes" id="UP000054495">
    <property type="component" value="Unassembled WGS sequence"/>
</dbReference>
<evidence type="ECO:0000256" key="5">
    <source>
        <dbReference type="ARBA" id="ARBA00022801"/>
    </source>
</evidence>
<evidence type="ECO:0000313" key="13">
    <source>
        <dbReference type="Proteomes" id="UP000054495"/>
    </source>
</evidence>
<evidence type="ECO:0000256" key="6">
    <source>
        <dbReference type="ARBA" id="ARBA00022853"/>
    </source>
</evidence>
<dbReference type="EC" id="3.5.1.98" evidence="3"/>
<proteinExistence type="inferred from homology"/>
<evidence type="ECO:0000256" key="2">
    <source>
        <dbReference type="ARBA" id="ARBA00007738"/>
    </source>
</evidence>
<evidence type="ECO:0000256" key="8">
    <source>
        <dbReference type="ARBA" id="ARBA00023163"/>
    </source>
</evidence>
<evidence type="ECO:0000256" key="10">
    <source>
        <dbReference type="ARBA" id="ARBA00048287"/>
    </source>
</evidence>
<sequence>MLILVRNILLNDIKFRAGTLQVLMDHQGSLEYKTTLGFNKPQQLHRNPIYEGHPENPNRIDVCRNLLTECGLIKECQEVDTFPSLDDLDLRQTHTEGHVNRLLKEAISMDQDSLNHLCEDYDSVFMTPGSVEAAKSAVSCCRWLAESIVENKIPNAFALVRPPGHHADRYSACGFCLFNNAAQAAEAAFNFGADRILIVDLDIHHGQGTQQIFYEDKRFVLDVLKSDGSVRTSLRGWEVFGHIYESLISITSAIRKELTGCGDADYIAIFWNVLWPLAREFCPDFVIISAGFDSCDGDPLGEMRLSPDAYSHIVYHLRGLAHGKLLLILEGGYNHSVQSVGVHRCLRVLCGYKPLPISLVEPPKARHHPTISFEPPKEEEKENTSNVLQENLFKNEWHCKASTAPSKMLLVHNGDSSKHYNCVEEDHPEKPARTASIMAKLESCGLPSKCEVLLNERVATDSELEAVHERPYIQKMKRTAEVNKTDLLLHLPVIDG</sequence>
<dbReference type="PRINTS" id="PR01270">
    <property type="entry name" value="HDASUPER"/>
</dbReference>
<dbReference type="SUPFAM" id="SSF52768">
    <property type="entry name" value="Arginase/deacetylase"/>
    <property type="match status" value="2"/>
</dbReference>
<dbReference type="GO" id="GO:0141221">
    <property type="term" value="F:histone deacetylase activity, hydrolytic mechanism"/>
    <property type="evidence" value="ECO:0007669"/>
    <property type="project" value="UniProtKB-EC"/>
</dbReference>
<comment type="similarity">
    <text evidence="2">Belongs to the histone deacetylase family. HD type 2 subfamily.</text>
</comment>
<dbReference type="PANTHER" id="PTHR10625:SF5">
    <property type="entry name" value="HISTONE DEACETYLASE"/>
    <property type="match status" value="1"/>
</dbReference>
<dbReference type="InterPro" id="IPR023801">
    <property type="entry name" value="His_deacetylse_dom"/>
</dbReference>
<comment type="subcellular location">
    <subcellularLocation>
        <location evidence="1">Nucleus</location>
    </subcellularLocation>
</comment>
<evidence type="ECO:0000313" key="12">
    <source>
        <dbReference type="EMBL" id="EPB78516.1"/>
    </source>
</evidence>
<dbReference type="AlphaFoldDB" id="A0A0D6M7W5"/>
<evidence type="ECO:0000256" key="9">
    <source>
        <dbReference type="ARBA" id="ARBA00023242"/>
    </source>
</evidence>
<protein>
    <recommendedName>
        <fullName evidence="3">histone deacetylase</fullName>
        <ecNumber evidence="3">3.5.1.98</ecNumber>
    </recommendedName>
</protein>
<feature type="domain" description="Histone deacetylase" evidence="11">
    <location>
        <begin position="53"/>
        <end position="348"/>
    </location>
</feature>
<evidence type="ECO:0000256" key="3">
    <source>
        <dbReference type="ARBA" id="ARBA00012111"/>
    </source>
</evidence>
<dbReference type="InterPro" id="IPR037138">
    <property type="entry name" value="His_deacetylse_dom_sf"/>
</dbReference>
<keyword evidence="9" id="KW-0539">Nucleus</keyword>
<keyword evidence="13" id="KW-1185">Reference proteome</keyword>
<evidence type="ECO:0000256" key="4">
    <source>
        <dbReference type="ARBA" id="ARBA00022491"/>
    </source>
</evidence>
<evidence type="ECO:0000259" key="11">
    <source>
        <dbReference type="Pfam" id="PF00850"/>
    </source>
</evidence>
<name>A0A0D6M7W5_9BILA</name>
<dbReference type="GO" id="GO:0000118">
    <property type="term" value="C:histone deacetylase complex"/>
    <property type="evidence" value="ECO:0007669"/>
    <property type="project" value="TreeGrafter"/>
</dbReference>
<dbReference type="EMBL" id="KE124810">
    <property type="protein sequence ID" value="EPB78516.1"/>
    <property type="molecule type" value="Genomic_DNA"/>
</dbReference>
<keyword evidence="5" id="KW-0378">Hydrolase</keyword>
<evidence type="ECO:0000256" key="1">
    <source>
        <dbReference type="ARBA" id="ARBA00004123"/>
    </source>
</evidence>
<dbReference type="InterPro" id="IPR023696">
    <property type="entry name" value="Ureohydrolase_dom_sf"/>
</dbReference>